<reference evidence="1" key="1">
    <citation type="submission" date="2020-01" db="EMBL/GenBank/DDBJ databases">
        <title>Identification and distribution of gene clusters putatively required for synthesis of sphingolipid metabolism inhibitors in phylogenetically diverse species of the filamentous fungus Fusarium.</title>
        <authorList>
            <person name="Kim H.-S."/>
            <person name="Busman M."/>
            <person name="Brown D.W."/>
            <person name="Divon H."/>
            <person name="Uhlig S."/>
            <person name="Proctor R.H."/>
        </authorList>
    </citation>
    <scope>NUCLEOTIDE SEQUENCE</scope>
    <source>
        <strain evidence="1">NRRL 53441</strain>
    </source>
</reference>
<name>A0A8H4NK87_9HYPO</name>
<organism evidence="1 2">
    <name type="scientific">Fusarium austroafricanum</name>
    <dbReference type="NCBI Taxonomy" id="2364996"/>
    <lineage>
        <taxon>Eukaryota</taxon>
        <taxon>Fungi</taxon>
        <taxon>Dikarya</taxon>
        <taxon>Ascomycota</taxon>
        <taxon>Pezizomycotina</taxon>
        <taxon>Sordariomycetes</taxon>
        <taxon>Hypocreomycetidae</taxon>
        <taxon>Hypocreales</taxon>
        <taxon>Nectriaceae</taxon>
        <taxon>Fusarium</taxon>
        <taxon>Fusarium concolor species complex</taxon>
    </lineage>
</organism>
<accession>A0A8H4NK87</accession>
<dbReference type="PANTHER" id="PTHR47843:SF5">
    <property type="entry name" value="BTB_POZ DOMAIN PROTEIN"/>
    <property type="match status" value="1"/>
</dbReference>
<dbReference type="EMBL" id="JAADJG010000628">
    <property type="protein sequence ID" value="KAF4441179.1"/>
    <property type="molecule type" value="Genomic_DNA"/>
</dbReference>
<dbReference type="AlphaFoldDB" id="A0A8H4NK87"/>
<evidence type="ECO:0000313" key="1">
    <source>
        <dbReference type="EMBL" id="KAF4441179.1"/>
    </source>
</evidence>
<gene>
    <name evidence="1" type="ORF">F53441_12115</name>
</gene>
<dbReference type="PANTHER" id="PTHR47843">
    <property type="entry name" value="BTB DOMAIN-CONTAINING PROTEIN-RELATED"/>
    <property type="match status" value="1"/>
</dbReference>
<dbReference type="Proteomes" id="UP000605986">
    <property type="component" value="Unassembled WGS sequence"/>
</dbReference>
<evidence type="ECO:0000313" key="2">
    <source>
        <dbReference type="Proteomes" id="UP000605986"/>
    </source>
</evidence>
<proteinExistence type="predicted"/>
<sequence>MNERGREINRLAQSSESVSATPNLCLHAKVYTLGEKYGVDDLKELALHKFHAEAQHHWQSDDFLHAIREVYTSTIDEDRALRDVVVEAIDAHLELLDQPKCQESIKDLRLCFDLLMYSRRRRPVLRPVPDLLGKI</sequence>
<dbReference type="OrthoDB" id="6359816at2759"/>
<keyword evidence="2" id="KW-1185">Reference proteome</keyword>
<protein>
    <submittedName>
        <fullName evidence="1">Speckle-type poz protein</fullName>
    </submittedName>
</protein>
<comment type="caution">
    <text evidence="1">The sequence shown here is derived from an EMBL/GenBank/DDBJ whole genome shotgun (WGS) entry which is preliminary data.</text>
</comment>